<evidence type="ECO:0000313" key="1">
    <source>
        <dbReference type="EMBL" id="GIY33042.1"/>
    </source>
</evidence>
<keyword evidence="2" id="KW-1185">Reference proteome</keyword>
<gene>
    <name evidence="1" type="ORF">CEXT_61051</name>
</gene>
<dbReference type="EMBL" id="BPLR01009586">
    <property type="protein sequence ID" value="GIY33042.1"/>
    <property type="molecule type" value="Genomic_DNA"/>
</dbReference>
<dbReference type="Proteomes" id="UP001054945">
    <property type="component" value="Unassembled WGS sequence"/>
</dbReference>
<comment type="caution">
    <text evidence="1">The sequence shown here is derived from an EMBL/GenBank/DDBJ whole genome shotgun (WGS) entry which is preliminary data.</text>
</comment>
<protein>
    <submittedName>
        <fullName evidence="1">Uncharacterized protein</fullName>
    </submittedName>
</protein>
<evidence type="ECO:0000313" key="2">
    <source>
        <dbReference type="Proteomes" id="UP001054945"/>
    </source>
</evidence>
<organism evidence="1 2">
    <name type="scientific">Caerostris extrusa</name>
    <name type="common">Bark spider</name>
    <name type="synonym">Caerostris bankana</name>
    <dbReference type="NCBI Taxonomy" id="172846"/>
    <lineage>
        <taxon>Eukaryota</taxon>
        <taxon>Metazoa</taxon>
        <taxon>Ecdysozoa</taxon>
        <taxon>Arthropoda</taxon>
        <taxon>Chelicerata</taxon>
        <taxon>Arachnida</taxon>
        <taxon>Araneae</taxon>
        <taxon>Araneomorphae</taxon>
        <taxon>Entelegynae</taxon>
        <taxon>Araneoidea</taxon>
        <taxon>Araneidae</taxon>
        <taxon>Caerostris</taxon>
    </lineage>
</organism>
<proteinExistence type="predicted"/>
<name>A0AAV4SKC3_CAEEX</name>
<accession>A0AAV4SKC3</accession>
<dbReference type="AlphaFoldDB" id="A0AAV4SKC3"/>
<sequence>MTFTGNAINHVSGCRDEKTMKSQVVWQMRALSRSRRARSRLAFQSDFGRCAHCPVAEECGVNWPRQWLSIITPEGDKMRYVNLSGCGDEMIMKSQGFGGCWNCPMTEERGVDWSRQWLSIITSKGIEMRYGNLMIGTPDCLPVNLSAE</sequence>
<reference evidence="1 2" key="1">
    <citation type="submission" date="2021-06" db="EMBL/GenBank/DDBJ databases">
        <title>Caerostris extrusa draft genome.</title>
        <authorList>
            <person name="Kono N."/>
            <person name="Arakawa K."/>
        </authorList>
    </citation>
    <scope>NUCLEOTIDE SEQUENCE [LARGE SCALE GENOMIC DNA]</scope>
</reference>